<dbReference type="Pfam" id="PF03401">
    <property type="entry name" value="TctC"/>
    <property type="match status" value="1"/>
</dbReference>
<dbReference type="PIRSF" id="PIRSF017082">
    <property type="entry name" value="YflP"/>
    <property type="match status" value="1"/>
</dbReference>
<dbReference type="PANTHER" id="PTHR42928">
    <property type="entry name" value="TRICARBOXYLATE-BINDING PROTEIN"/>
    <property type="match status" value="1"/>
</dbReference>
<keyword evidence="4" id="KW-1185">Reference proteome</keyword>
<dbReference type="RefSeq" id="WP_137099795.1">
    <property type="nucleotide sequence ID" value="NZ_CP039865.1"/>
</dbReference>
<gene>
    <name evidence="3" type="ORF">E8L99_12210</name>
</gene>
<evidence type="ECO:0000313" key="4">
    <source>
        <dbReference type="Proteomes" id="UP000298588"/>
    </source>
</evidence>
<dbReference type="KEGG" id="paqt:E8L99_12210"/>
<evidence type="ECO:0000256" key="1">
    <source>
        <dbReference type="ARBA" id="ARBA00006987"/>
    </source>
</evidence>
<comment type="similarity">
    <text evidence="1">Belongs to the UPF0065 (bug) family.</text>
</comment>
<dbReference type="Gene3D" id="3.40.190.10">
    <property type="entry name" value="Periplasmic binding protein-like II"/>
    <property type="match status" value="1"/>
</dbReference>
<name>A0A4D7QMD3_9HYPH</name>
<feature type="chain" id="PRO_5020811769" evidence="2">
    <location>
        <begin position="22"/>
        <end position="323"/>
    </location>
</feature>
<dbReference type="Proteomes" id="UP000298588">
    <property type="component" value="Chromosome"/>
</dbReference>
<protein>
    <submittedName>
        <fullName evidence="3">Tripartite tricarboxylate transporter substrate binding protein BugD</fullName>
    </submittedName>
</protein>
<sequence>MIRALALAGLALSALAGPLHAQAFPSRAVTMIVVFAPGGPTDVLARIVADHMSRTLGQPVVIENAAGAGGTLGGGRGARAAPDGYTLTVGSLGSHAAAPSLYKSMPYDPRELEPVGVIAGTPGYVVVRKEFPAQTFAELMAYMRANPGKVTLGHAGVGSTPHLGCLFLEYLTGQKTLQTPYRGSGPAMNDLVAGHIDLMCDLAPTVVPQIQAGTIRGLMVAQPERLSVTPNVPTSREAGLERYLFTGWNAIFAPKDTPKPAIEVLSRALQAALADPAVRAKIQEIGSLPPKPEEQTPDHLRQLVRAEVDRWAQVIKAAGVEPQ</sequence>
<dbReference type="InterPro" id="IPR005064">
    <property type="entry name" value="BUG"/>
</dbReference>
<dbReference type="OrthoDB" id="8443386at2"/>
<dbReference type="InterPro" id="IPR042100">
    <property type="entry name" value="Bug_dom1"/>
</dbReference>
<accession>A0A4D7QMD3</accession>
<evidence type="ECO:0000256" key="2">
    <source>
        <dbReference type="SAM" id="SignalP"/>
    </source>
</evidence>
<dbReference type="PANTHER" id="PTHR42928:SF5">
    <property type="entry name" value="BLR1237 PROTEIN"/>
    <property type="match status" value="1"/>
</dbReference>
<feature type="signal peptide" evidence="2">
    <location>
        <begin position="1"/>
        <end position="21"/>
    </location>
</feature>
<organism evidence="3 4">
    <name type="scientific">Phreatobacter aquaticus</name>
    <dbReference type="NCBI Taxonomy" id="2570229"/>
    <lineage>
        <taxon>Bacteria</taxon>
        <taxon>Pseudomonadati</taxon>
        <taxon>Pseudomonadota</taxon>
        <taxon>Alphaproteobacteria</taxon>
        <taxon>Hyphomicrobiales</taxon>
        <taxon>Phreatobacteraceae</taxon>
        <taxon>Phreatobacter</taxon>
    </lineage>
</organism>
<dbReference type="Gene3D" id="3.40.190.150">
    <property type="entry name" value="Bordetella uptake gene, domain 1"/>
    <property type="match status" value="1"/>
</dbReference>
<dbReference type="EMBL" id="CP039865">
    <property type="protein sequence ID" value="QCK86464.1"/>
    <property type="molecule type" value="Genomic_DNA"/>
</dbReference>
<reference evidence="3 4" key="1">
    <citation type="submission" date="2019-04" db="EMBL/GenBank/DDBJ databases">
        <title>Phreatobacter aquaticus sp. nov.</title>
        <authorList>
            <person name="Choi A."/>
            <person name="Baek K."/>
        </authorList>
    </citation>
    <scope>NUCLEOTIDE SEQUENCE [LARGE SCALE GENOMIC DNA]</scope>
    <source>
        <strain evidence="3 4">NMCR1094</strain>
    </source>
</reference>
<keyword evidence="2" id="KW-0732">Signal</keyword>
<proteinExistence type="inferred from homology"/>
<dbReference type="SUPFAM" id="SSF53850">
    <property type="entry name" value="Periplasmic binding protein-like II"/>
    <property type="match status" value="1"/>
</dbReference>
<dbReference type="AlphaFoldDB" id="A0A4D7QMD3"/>
<evidence type="ECO:0000313" key="3">
    <source>
        <dbReference type="EMBL" id="QCK86464.1"/>
    </source>
</evidence>